<keyword evidence="4" id="KW-0472">Membrane</keyword>
<dbReference type="GO" id="GO:0016998">
    <property type="term" value="P:cell wall macromolecule catabolic process"/>
    <property type="evidence" value="ECO:0007669"/>
    <property type="project" value="InterPro"/>
</dbReference>
<evidence type="ECO:0000256" key="2">
    <source>
        <dbReference type="ARBA" id="ARBA00022801"/>
    </source>
</evidence>
<dbReference type="OrthoDB" id="9798192at2"/>
<dbReference type="SUPFAM" id="SSF51445">
    <property type="entry name" value="(Trans)glycosidases"/>
    <property type="match status" value="1"/>
</dbReference>
<dbReference type="Proteomes" id="UP000253919">
    <property type="component" value="Unassembled WGS sequence"/>
</dbReference>
<dbReference type="InterPro" id="IPR017853">
    <property type="entry name" value="GH"/>
</dbReference>
<comment type="similarity">
    <text evidence="1">Belongs to the glycosyl hydrolase 25 family.</text>
</comment>
<dbReference type="EMBL" id="QASA01000001">
    <property type="protein sequence ID" value="RDC62049.1"/>
    <property type="molecule type" value="Genomic_DNA"/>
</dbReference>
<keyword evidence="2" id="KW-0378">Hydrolase</keyword>
<evidence type="ECO:0000256" key="3">
    <source>
        <dbReference type="ARBA" id="ARBA00023295"/>
    </source>
</evidence>
<evidence type="ECO:0000256" key="4">
    <source>
        <dbReference type="SAM" id="Phobius"/>
    </source>
</evidence>
<keyword evidence="6" id="KW-1185">Reference proteome</keyword>
<feature type="transmembrane region" description="Helical" evidence="4">
    <location>
        <begin position="21"/>
        <end position="40"/>
    </location>
</feature>
<evidence type="ECO:0000313" key="6">
    <source>
        <dbReference type="Proteomes" id="UP000253919"/>
    </source>
</evidence>
<dbReference type="PANTHER" id="PTHR34135:SF2">
    <property type="entry name" value="LYSOZYME"/>
    <property type="match status" value="1"/>
</dbReference>
<dbReference type="Pfam" id="PF01183">
    <property type="entry name" value="Glyco_hydro_25"/>
    <property type="match status" value="1"/>
</dbReference>
<evidence type="ECO:0000256" key="1">
    <source>
        <dbReference type="ARBA" id="ARBA00010646"/>
    </source>
</evidence>
<proteinExistence type="inferred from homology"/>
<dbReference type="InterPro" id="IPR002053">
    <property type="entry name" value="Glyco_hydro_25"/>
</dbReference>
<sequence>MTKKKSSVKRSTTRQLPSGRKSFFFILGIGVLCVCGVYLVHQYPPSFLVKWRGKKTIDQISKEEKGYYYGLPGEPVSWPTGEVVRGIDVSRYQAHVKWPAVKKQKIAFVFVKATEGFLGRDRLFQKHWRRTGQAGLMRGAYHFYRPNQPAWLQAINFLTQVEIGTGDLPPVLDVEQAGHATEEELRDRVRTWLRWVEWQYGVKPIIYTNYSFYKYYFEGFFEEYPFWIAHYQVNKLKLTDYSRKQVKFWQHTDRGAVPGIEGRVDCNVFYGSKAALKQLCVN</sequence>
<protein>
    <submittedName>
        <fullName evidence="5">Putative autolytic lysozyme</fullName>
    </submittedName>
</protein>
<dbReference type="GO" id="GO:0009253">
    <property type="term" value="P:peptidoglycan catabolic process"/>
    <property type="evidence" value="ECO:0007669"/>
    <property type="project" value="InterPro"/>
</dbReference>
<dbReference type="GO" id="GO:0003796">
    <property type="term" value="F:lysozyme activity"/>
    <property type="evidence" value="ECO:0007669"/>
    <property type="project" value="InterPro"/>
</dbReference>
<dbReference type="PROSITE" id="PS51904">
    <property type="entry name" value="GLYCOSYL_HYDROL_F25_2"/>
    <property type="match status" value="1"/>
</dbReference>
<dbReference type="SMART" id="SM00641">
    <property type="entry name" value="Glyco_25"/>
    <property type="match status" value="1"/>
</dbReference>
<organism evidence="5 6">
    <name type="scientific">Adhaeribacter pallidiroseus</name>
    <dbReference type="NCBI Taxonomy" id="2072847"/>
    <lineage>
        <taxon>Bacteria</taxon>
        <taxon>Pseudomonadati</taxon>
        <taxon>Bacteroidota</taxon>
        <taxon>Cytophagia</taxon>
        <taxon>Cytophagales</taxon>
        <taxon>Hymenobacteraceae</taxon>
        <taxon>Adhaeribacter</taxon>
    </lineage>
</organism>
<gene>
    <name evidence="5" type="ORF">AHMF7616_00640</name>
</gene>
<dbReference type="InterPro" id="IPR018077">
    <property type="entry name" value="Glyco_hydro_fam25_subgr"/>
</dbReference>
<keyword evidence="3" id="KW-0326">Glycosidase</keyword>
<dbReference type="GO" id="GO:0016052">
    <property type="term" value="P:carbohydrate catabolic process"/>
    <property type="evidence" value="ECO:0007669"/>
    <property type="project" value="TreeGrafter"/>
</dbReference>
<accession>A0A369QGM8</accession>
<keyword evidence="4" id="KW-0812">Transmembrane</keyword>
<dbReference type="Gene3D" id="3.20.20.80">
    <property type="entry name" value="Glycosidases"/>
    <property type="match status" value="1"/>
</dbReference>
<dbReference type="RefSeq" id="WP_158546084.1">
    <property type="nucleotide sequence ID" value="NZ_QASA01000001.1"/>
</dbReference>
<evidence type="ECO:0000313" key="5">
    <source>
        <dbReference type="EMBL" id="RDC62049.1"/>
    </source>
</evidence>
<dbReference type="PANTHER" id="PTHR34135">
    <property type="entry name" value="LYSOZYME"/>
    <property type="match status" value="1"/>
</dbReference>
<name>A0A369QGM8_9BACT</name>
<comment type="caution">
    <text evidence="5">The sequence shown here is derived from an EMBL/GenBank/DDBJ whole genome shotgun (WGS) entry which is preliminary data.</text>
</comment>
<reference evidence="5 6" key="1">
    <citation type="submission" date="2018-04" db="EMBL/GenBank/DDBJ databases">
        <title>Adhaeribacter sp. HMF7616 genome sequencing and assembly.</title>
        <authorList>
            <person name="Kang H."/>
            <person name="Kang J."/>
            <person name="Cha I."/>
            <person name="Kim H."/>
            <person name="Joh K."/>
        </authorList>
    </citation>
    <scope>NUCLEOTIDE SEQUENCE [LARGE SCALE GENOMIC DNA]</scope>
    <source>
        <strain evidence="5 6">HMF7616</strain>
    </source>
</reference>
<dbReference type="AlphaFoldDB" id="A0A369QGM8"/>
<keyword evidence="4" id="KW-1133">Transmembrane helix</keyword>